<protein>
    <submittedName>
        <fullName evidence="2">Glycosyltransferase</fullName>
    </submittedName>
</protein>
<evidence type="ECO:0000259" key="1">
    <source>
        <dbReference type="Pfam" id="PF00534"/>
    </source>
</evidence>
<dbReference type="Proteomes" id="UP000557483">
    <property type="component" value="Unassembled WGS sequence"/>
</dbReference>
<keyword evidence="2" id="KW-0808">Transferase</keyword>
<dbReference type="Gene3D" id="3.40.50.2000">
    <property type="entry name" value="Glycogen Phosphorylase B"/>
    <property type="match status" value="2"/>
</dbReference>
<organism evidence="2 3">
    <name type="scientific">Klebsiella grimontii</name>
    <dbReference type="NCBI Taxonomy" id="2058152"/>
    <lineage>
        <taxon>Bacteria</taxon>
        <taxon>Pseudomonadati</taxon>
        <taxon>Pseudomonadota</taxon>
        <taxon>Gammaproteobacteria</taxon>
        <taxon>Enterobacterales</taxon>
        <taxon>Enterobacteriaceae</taxon>
        <taxon>Klebsiella/Raoultella group</taxon>
        <taxon>Klebsiella</taxon>
    </lineage>
</organism>
<dbReference type="AlphaFoldDB" id="A0A839CL94"/>
<name>A0A839CL94_9ENTR</name>
<feature type="domain" description="Glycosyl transferase family 1" evidence="1">
    <location>
        <begin position="179"/>
        <end position="271"/>
    </location>
</feature>
<dbReference type="InterPro" id="IPR001296">
    <property type="entry name" value="Glyco_trans_1"/>
</dbReference>
<accession>A0A839CL94</accession>
<sequence>MKRILFLTYYQIDLSEGIWKKIESQVQAIRNIGFSVDFFYMDLNNIVYDNGIERKIIKSRFHHKYFFYLNVKDYLSKGSTTYDYVYIRKPHGGLFCLGLPFLVNYTKDSINIIEIPTYPYLNEINNFKGKLLEYIFEVSKGLYIKNIDRIAYFGKPVETIWGIKAIGLSNGINTNKIKKIENIKSKQEGVFNIVAVANLSFWHGYDRILEGIKRYAGNKNILFYIVGDLEPEYSRLKELAFKLDIENNVIFTGRLAEKELDQVFEVADICVDALGRHRSGNDYNSSIKSKEYCARGLPFIKSHIDLAFEKNFFIYQAAADDSPINIAELIEWRSRLPIDFSSLERSFAEEYLTWEKQFSKLLK</sequence>
<dbReference type="GO" id="GO:0016757">
    <property type="term" value="F:glycosyltransferase activity"/>
    <property type="evidence" value="ECO:0007669"/>
    <property type="project" value="InterPro"/>
</dbReference>
<evidence type="ECO:0000313" key="3">
    <source>
        <dbReference type="Proteomes" id="UP000557483"/>
    </source>
</evidence>
<dbReference type="SUPFAM" id="SSF53756">
    <property type="entry name" value="UDP-Glycosyltransferase/glycogen phosphorylase"/>
    <property type="match status" value="1"/>
</dbReference>
<proteinExistence type="predicted"/>
<evidence type="ECO:0000313" key="2">
    <source>
        <dbReference type="EMBL" id="MBA8125841.1"/>
    </source>
</evidence>
<dbReference type="Pfam" id="PF00534">
    <property type="entry name" value="Glycos_transf_1"/>
    <property type="match status" value="1"/>
</dbReference>
<dbReference type="EMBL" id="JABXRN010000001">
    <property type="protein sequence ID" value="MBA8125841.1"/>
    <property type="molecule type" value="Genomic_DNA"/>
</dbReference>
<comment type="caution">
    <text evidence="2">The sequence shown here is derived from an EMBL/GenBank/DDBJ whole genome shotgun (WGS) entry which is preliminary data.</text>
</comment>
<reference evidence="2 3" key="1">
    <citation type="submission" date="2020-06" db="EMBL/GenBank/DDBJ databases">
        <title>REHAB project genomes.</title>
        <authorList>
            <person name="Shaw L.P."/>
        </authorList>
    </citation>
    <scope>NUCLEOTIDE SEQUENCE [LARGE SCALE GENOMIC DNA]</scope>
    <source>
        <strain evidence="2 3">RHBSTW-00092</strain>
    </source>
</reference>
<gene>
    <name evidence="2" type="ORF">HV064_18310</name>
</gene>
<dbReference type="RefSeq" id="WP_064342958.1">
    <property type="nucleotide sequence ID" value="NZ_CABGXA010000019.1"/>
</dbReference>